<keyword evidence="4 7" id="KW-0347">Helicase</keyword>
<dbReference type="InterPro" id="IPR014014">
    <property type="entry name" value="RNA_helicase_DEAD_Q_motif"/>
</dbReference>
<gene>
    <name evidence="11" type="ORF">SAMN04488029_1898</name>
</gene>
<dbReference type="PROSITE" id="PS51194">
    <property type="entry name" value="HELICASE_CTER"/>
    <property type="match status" value="1"/>
</dbReference>
<evidence type="ECO:0000256" key="4">
    <source>
        <dbReference type="ARBA" id="ARBA00022806"/>
    </source>
</evidence>
<evidence type="ECO:0000256" key="5">
    <source>
        <dbReference type="ARBA" id="ARBA00022840"/>
    </source>
</evidence>
<dbReference type="PANTHER" id="PTHR47963">
    <property type="entry name" value="DEAD-BOX ATP-DEPENDENT RNA HELICASE 47, MITOCHONDRIAL"/>
    <property type="match status" value="1"/>
</dbReference>
<dbReference type="CDD" id="cd00268">
    <property type="entry name" value="DEADc"/>
    <property type="match status" value="1"/>
</dbReference>
<name>A0A1W2GD47_REIFA</name>
<evidence type="ECO:0000256" key="1">
    <source>
        <dbReference type="ARBA" id="ARBA00012552"/>
    </source>
</evidence>
<evidence type="ECO:0000313" key="11">
    <source>
        <dbReference type="EMBL" id="SMD34206.1"/>
    </source>
</evidence>
<dbReference type="Pfam" id="PF00271">
    <property type="entry name" value="Helicase_C"/>
    <property type="match status" value="1"/>
</dbReference>
<comment type="similarity">
    <text evidence="7">Belongs to the DEAD box helicase family.</text>
</comment>
<dbReference type="PROSITE" id="PS51192">
    <property type="entry name" value="HELICASE_ATP_BIND_1"/>
    <property type="match status" value="1"/>
</dbReference>
<dbReference type="Proteomes" id="UP000192472">
    <property type="component" value="Unassembled WGS sequence"/>
</dbReference>
<feature type="domain" description="Helicase C-terminal" evidence="9">
    <location>
        <begin position="229"/>
        <end position="370"/>
    </location>
</feature>
<dbReference type="InterPro" id="IPR014001">
    <property type="entry name" value="Helicase_ATP-bd"/>
</dbReference>
<dbReference type="Pfam" id="PF00270">
    <property type="entry name" value="DEAD"/>
    <property type="match status" value="1"/>
</dbReference>
<dbReference type="PANTHER" id="PTHR47963:SF8">
    <property type="entry name" value="ATP-DEPENDENT RNA HELICASE DEAD"/>
    <property type="match status" value="1"/>
</dbReference>
<feature type="domain" description="DEAD-box RNA helicase Q" evidence="10">
    <location>
        <begin position="2"/>
        <end position="30"/>
    </location>
</feature>
<dbReference type="EMBL" id="FWYF01000002">
    <property type="protein sequence ID" value="SMD34206.1"/>
    <property type="molecule type" value="Genomic_DNA"/>
</dbReference>
<feature type="short sequence motif" description="Q motif" evidence="6">
    <location>
        <begin position="2"/>
        <end position="30"/>
    </location>
</feature>
<evidence type="ECO:0000256" key="3">
    <source>
        <dbReference type="ARBA" id="ARBA00022801"/>
    </source>
</evidence>
<evidence type="ECO:0000256" key="6">
    <source>
        <dbReference type="PROSITE-ProRule" id="PRU00552"/>
    </source>
</evidence>
<evidence type="ECO:0000256" key="2">
    <source>
        <dbReference type="ARBA" id="ARBA00022741"/>
    </source>
</evidence>
<dbReference type="GO" id="GO:0016787">
    <property type="term" value="F:hydrolase activity"/>
    <property type="evidence" value="ECO:0007669"/>
    <property type="project" value="UniProtKB-KW"/>
</dbReference>
<dbReference type="InterPro" id="IPR001650">
    <property type="entry name" value="Helicase_C-like"/>
</dbReference>
<evidence type="ECO:0000313" key="12">
    <source>
        <dbReference type="Proteomes" id="UP000192472"/>
    </source>
</evidence>
<dbReference type="EC" id="3.6.4.13" evidence="1"/>
<dbReference type="GO" id="GO:0003723">
    <property type="term" value="F:RNA binding"/>
    <property type="evidence" value="ECO:0007669"/>
    <property type="project" value="TreeGrafter"/>
</dbReference>
<keyword evidence="5 7" id="KW-0067">ATP-binding</keyword>
<dbReference type="SUPFAM" id="SSF52540">
    <property type="entry name" value="P-loop containing nucleoside triphosphate hydrolases"/>
    <property type="match status" value="1"/>
</dbReference>
<accession>A0A1W2GD47</accession>
<reference evidence="11 12" key="1">
    <citation type="submission" date="2017-04" db="EMBL/GenBank/DDBJ databases">
        <authorList>
            <person name="Afonso C.L."/>
            <person name="Miller P.J."/>
            <person name="Scott M.A."/>
            <person name="Spackman E."/>
            <person name="Goraichik I."/>
            <person name="Dimitrov K.M."/>
            <person name="Suarez D.L."/>
            <person name="Swayne D.E."/>
        </authorList>
    </citation>
    <scope>NUCLEOTIDE SEQUENCE [LARGE SCALE GENOMIC DNA]</scope>
    <source>
        <strain evidence="11 12">DSM 26133</strain>
    </source>
</reference>
<dbReference type="InterPro" id="IPR011545">
    <property type="entry name" value="DEAD/DEAH_box_helicase_dom"/>
</dbReference>
<dbReference type="GO" id="GO:0005524">
    <property type="term" value="F:ATP binding"/>
    <property type="evidence" value="ECO:0007669"/>
    <property type="project" value="UniProtKB-KW"/>
</dbReference>
<evidence type="ECO:0000259" key="9">
    <source>
        <dbReference type="PROSITE" id="PS51194"/>
    </source>
</evidence>
<evidence type="ECO:0000259" key="10">
    <source>
        <dbReference type="PROSITE" id="PS51195"/>
    </source>
</evidence>
<dbReference type="PROSITE" id="PS51195">
    <property type="entry name" value="Q_MOTIF"/>
    <property type="match status" value="1"/>
</dbReference>
<dbReference type="GO" id="GO:0003724">
    <property type="term" value="F:RNA helicase activity"/>
    <property type="evidence" value="ECO:0007669"/>
    <property type="project" value="UniProtKB-EC"/>
</dbReference>
<dbReference type="SMART" id="SM00487">
    <property type="entry name" value="DEXDc"/>
    <property type="match status" value="1"/>
</dbReference>
<dbReference type="OrthoDB" id="9785240at2"/>
<dbReference type="InterPro" id="IPR050547">
    <property type="entry name" value="DEAD_box_RNA_helicases"/>
</dbReference>
<dbReference type="PROSITE" id="PS00039">
    <property type="entry name" value="DEAD_ATP_HELICASE"/>
    <property type="match status" value="1"/>
</dbReference>
<keyword evidence="3 7" id="KW-0378">Hydrolase</keyword>
<dbReference type="STRING" id="692418.SAMN04488029_1898"/>
<dbReference type="RefSeq" id="WP_084372587.1">
    <property type="nucleotide sequence ID" value="NZ_FWYF01000002.1"/>
</dbReference>
<protein>
    <recommendedName>
        <fullName evidence="1">RNA helicase</fullName>
        <ecNumber evidence="1">3.6.4.13</ecNumber>
    </recommendedName>
</protein>
<dbReference type="InterPro" id="IPR027417">
    <property type="entry name" value="P-loop_NTPase"/>
</dbReference>
<dbReference type="Gene3D" id="3.40.50.300">
    <property type="entry name" value="P-loop containing nucleotide triphosphate hydrolases"/>
    <property type="match status" value="2"/>
</dbReference>
<evidence type="ECO:0000256" key="7">
    <source>
        <dbReference type="RuleBase" id="RU000492"/>
    </source>
</evidence>
<feature type="domain" description="Helicase ATP-binding" evidence="8">
    <location>
        <begin position="34"/>
        <end position="205"/>
    </location>
</feature>
<dbReference type="InterPro" id="IPR000629">
    <property type="entry name" value="RNA-helicase_DEAD-box_CS"/>
</dbReference>
<organism evidence="11 12">
    <name type="scientific">Reichenbachiella faecimaris</name>
    <dbReference type="NCBI Taxonomy" id="692418"/>
    <lineage>
        <taxon>Bacteria</taxon>
        <taxon>Pseudomonadati</taxon>
        <taxon>Bacteroidota</taxon>
        <taxon>Cytophagia</taxon>
        <taxon>Cytophagales</taxon>
        <taxon>Reichenbachiellaceae</taxon>
        <taxon>Reichenbachiella</taxon>
    </lineage>
</organism>
<dbReference type="InterPro" id="IPR044742">
    <property type="entry name" value="DEAD/DEAH_RhlB"/>
</dbReference>
<dbReference type="AlphaFoldDB" id="A0A1W2GD47"/>
<dbReference type="SMART" id="SM00490">
    <property type="entry name" value="HELICc"/>
    <property type="match status" value="1"/>
</dbReference>
<keyword evidence="2 7" id="KW-0547">Nucleotide-binding</keyword>
<sequence length="370" mass="41464">MSTFSALGISKSLIKGLDEMGIKNPSEIQERTIPILVQGQTDFVGQAQTGTGKTAAFGLPLLEIVDPNEKHIQALVLAPTRELCQQIAKQLFKFTKYSDKVFTEAVFGGAKIEEQISRLQRPTQILVATPGRLVDLIQRKAVSLDHVQTVVLDEADEMLSMGFKQDLNKILDETAAKSNKWLFSATMPEGVKKMIRTYLSQNAQRVELKKKGANENIEYQYVVCDPNDKVKVLLSFLRSQKENRGLIFCNTKAAAKTLSQQLQAKNIATDALEGDMKQKERDKVMRAFKNESLQILVSTDVAARGIDVKGLSYVVHYQVPEHLEYFTHRSGRTGRAGLNGLSLCLVSEPELKSIRFYEQNLKIKMTRIKD</sequence>
<keyword evidence="12" id="KW-1185">Reference proteome</keyword>
<evidence type="ECO:0000259" key="8">
    <source>
        <dbReference type="PROSITE" id="PS51192"/>
    </source>
</evidence>
<proteinExistence type="inferred from homology"/>
<dbReference type="CDD" id="cd18787">
    <property type="entry name" value="SF2_C_DEAD"/>
    <property type="match status" value="1"/>
</dbReference>